<keyword evidence="1" id="KW-0812">Transmembrane</keyword>
<dbReference type="Proteomes" id="UP000017831">
    <property type="component" value="Unassembled WGS sequence"/>
</dbReference>
<reference evidence="2 3" key="1">
    <citation type="submission" date="2013-04" db="EMBL/GenBank/DDBJ databases">
        <title>The Genome Sequence of Bacteroides massiliensis DSM 17679.</title>
        <authorList>
            <consortium name="The Broad Institute Genomics Platform"/>
            <person name="Earl A."/>
            <person name="Ward D."/>
            <person name="Feldgarden M."/>
            <person name="Gevers D."/>
            <person name="Martens E."/>
            <person name="Fenner L."/>
            <person name="Roux V."/>
            <person name="Mallet M.N."/>
            <person name="Raoult D."/>
            <person name="Walker B."/>
            <person name="Young S."/>
            <person name="Zeng Q."/>
            <person name="Gargeya S."/>
            <person name="Fitzgerald M."/>
            <person name="Haas B."/>
            <person name="Abouelleil A."/>
            <person name="Allen A.W."/>
            <person name="Alvarado L."/>
            <person name="Arachchi H.M."/>
            <person name="Berlin A.M."/>
            <person name="Chapman S.B."/>
            <person name="Gainer-Dewar J."/>
            <person name="Goldberg J."/>
            <person name="Griggs A."/>
            <person name="Gujja S."/>
            <person name="Hansen M."/>
            <person name="Howarth C."/>
            <person name="Imamovic A."/>
            <person name="Ireland A."/>
            <person name="Larimer J."/>
            <person name="McCowan C."/>
            <person name="Murphy C."/>
            <person name="Pearson M."/>
            <person name="Poon T.W."/>
            <person name="Priest M."/>
            <person name="Roberts A."/>
            <person name="Saif S."/>
            <person name="Shea T."/>
            <person name="Sisk P."/>
            <person name="Sykes S."/>
            <person name="Wortman J."/>
            <person name="Nusbaum C."/>
            <person name="Birren B."/>
        </authorList>
    </citation>
    <scope>NUCLEOTIDE SEQUENCE [LARGE SCALE GENOMIC DNA]</scope>
    <source>
        <strain evidence="3">B84634 / Timone 84634 / DSM 17679 / JCM 13223</strain>
    </source>
</reference>
<organism evidence="2 3">
    <name type="scientific">Phocaeicola massiliensis B84634 = Timone 84634 = DSM 17679 = JCM 13223</name>
    <dbReference type="NCBI Taxonomy" id="1121098"/>
    <lineage>
        <taxon>Bacteria</taxon>
        <taxon>Pseudomonadati</taxon>
        <taxon>Bacteroidota</taxon>
        <taxon>Bacteroidia</taxon>
        <taxon>Bacteroidales</taxon>
        <taxon>Bacteroidaceae</taxon>
        <taxon>Phocaeicola</taxon>
    </lineage>
</organism>
<name>U6RRI5_9BACT</name>
<dbReference type="eggNOG" id="ENOG503490R">
    <property type="taxonomic scope" value="Bacteria"/>
</dbReference>
<dbReference type="HOGENOM" id="CLU_140335_0_0_10"/>
<evidence type="ECO:0000256" key="1">
    <source>
        <dbReference type="SAM" id="Phobius"/>
    </source>
</evidence>
<dbReference type="AlphaFoldDB" id="U6RRI5"/>
<comment type="caution">
    <text evidence="2">The sequence shown here is derived from an EMBL/GenBank/DDBJ whole genome shotgun (WGS) entry which is preliminary data.</text>
</comment>
<dbReference type="PATRIC" id="fig|1121098.3.peg.97"/>
<proteinExistence type="predicted"/>
<dbReference type="OrthoDB" id="1121549at2"/>
<keyword evidence="3" id="KW-1185">Reference proteome</keyword>
<accession>U6RRI5</accession>
<dbReference type="RefSeq" id="WP_005935623.1">
    <property type="nucleotide sequence ID" value="NZ_KB890323.1"/>
</dbReference>
<gene>
    <name evidence="2" type="ORF">HMPREF1534_00097</name>
</gene>
<feature type="transmembrane region" description="Helical" evidence="1">
    <location>
        <begin position="86"/>
        <end position="106"/>
    </location>
</feature>
<feature type="transmembrane region" description="Helical" evidence="1">
    <location>
        <begin position="50"/>
        <end position="74"/>
    </location>
</feature>
<dbReference type="STRING" id="1121098.HMPREF1534_00097"/>
<evidence type="ECO:0000313" key="2">
    <source>
        <dbReference type="EMBL" id="EOA58647.1"/>
    </source>
</evidence>
<sequence>MAKLSYKMSYYALYVCFALILVVLGMFYFVGYNNPVGEYNEPAHTETLIYLMYGMFGVCVAVTLVGAIAQFGAALRDNPMSAVKSLLGIVLLVVVLVVSYSMGSEATIMTGDGPYSDAFWLKITDMLIYSIYCLFGVAAVGTILNLSGIFKK</sequence>
<keyword evidence="1" id="KW-0472">Membrane</keyword>
<evidence type="ECO:0000313" key="3">
    <source>
        <dbReference type="Proteomes" id="UP000017831"/>
    </source>
</evidence>
<feature type="transmembrane region" description="Helical" evidence="1">
    <location>
        <begin position="126"/>
        <end position="146"/>
    </location>
</feature>
<dbReference type="GeneID" id="60063819"/>
<feature type="transmembrane region" description="Helical" evidence="1">
    <location>
        <begin position="12"/>
        <end position="30"/>
    </location>
</feature>
<keyword evidence="1" id="KW-1133">Transmembrane helix</keyword>
<protein>
    <submittedName>
        <fullName evidence="2">Uncharacterized protein</fullName>
    </submittedName>
</protein>
<dbReference type="EMBL" id="AQHY01000002">
    <property type="protein sequence ID" value="EOA58647.1"/>
    <property type="molecule type" value="Genomic_DNA"/>
</dbReference>